<dbReference type="Pfam" id="PF00288">
    <property type="entry name" value="GHMP_kinases_N"/>
    <property type="match status" value="1"/>
</dbReference>
<evidence type="ECO:0000256" key="1">
    <source>
        <dbReference type="ARBA" id="ARBA00006566"/>
    </source>
</evidence>
<keyword evidence="2" id="KW-0808">Transferase</keyword>
<dbReference type="InterPro" id="IPR000705">
    <property type="entry name" value="Galactokinase"/>
</dbReference>
<protein>
    <recommendedName>
        <fullName evidence="13">Galactokinase</fullName>
    </recommendedName>
</protein>
<keyword evidence="7" id="KW-0460">Magnesium</keyword>
<dbReference type="Pfam" id="PF08544">
    <property type="entry name" value="GHMP_kinases_C"/>
    <property type="match status" value="1"/>
</dbReference>
<dbReference type="InterPro" id="IPR019539">
    <property type="entry name" value="GalKase_N"/>
</dbReference>
<keyword evidence="6" id="KW-0067">ATP-binding</keyword>
<dbReference type="PROSITE" id="PS00106">
    <property type="entry name" value="GALACTOKINASE"/>
    <property type="match status" value="1"/>
</dbReference>
<dbReference type="GO" id="GO:0004335">
    <property type="term" value="F:galactokinase activity"/>
    <property type="evidence" value="ECO:0007669"/>
    <property type="project" value="InterPro"/>
</dbReference>
<evidence type="ECO:0000259" key="11">
    <source>
        <dbReference type="Pfam" id="PF10509"/>
    </source>
</evidence>
<dbReference type="PRINTS" id="PR00473">
    <property type="entry name" value="GALCTOKINASE"/>
</dbReference>
<organism evidence="12">
    <name type="scientific">Cyprideis torosa</name>
    <dbReference type="NCBI Taxonomy" id="163714"/>
    <lineage>
        <taxon>Eukaryota</taxon>
        <taxon>Metazoa</taxon>
        <taxon>Ecdysozoa</taxon>
        <taxon>Arthropoda</taxon>
        <taxon>Crustacea</taxon>
        <taxon>Oligostraca</taxon>
        <taxon>Ostracoda</taxon>
        <taxon>Podocopa</taxon>
        <taxon>Podocopida</taxon>
        <taxon>Cytherocopina</taxon>
        <taxon>Cytheroidea</taxon>
        <taxon>Cytherideidae</taxon>
        <taxon>Cyprideis</taxon>
    </lineage>
</organism>
<dbReference type="AlphaFoldDB" id="A0A7R8ZQ93"/>
<keyword evidence="3" id="KW-0479">Metal-binding</keyword>
<dbReference type="InterPro" id="IPR019741">
    <property type="entry name" value="Galactokinase_CS"/>
</dbReference>
<evidence type="ECO:0008006" key="13">
    <source>
        <dbReference type="Google" id="ProtNLM"/>
    </source>
</evidence>
<evidence type="ECO:0000259" key="9">
    <source>
        <dbReference type="Pfam" id="PF00288"/>
    </source>
</evidence>
<dbReference type="PIRSF" id="PIRSF000530">
    <property type="entry name" value="Galactokinase"/>
    <property type="match status" value="1"/>
</dbReference>
<feature type="domain" description="GHMP kinase N-terminal" evidence="9">
    <location>
        <begin position="104"/>
        <end position="189"/>
    </location>
</feature>
<dbReference type="PANTHER" id="PTHR10457:SF7">
    <property type="entry name" value="GALACTOKINASE-RELATED"/>
    <property type="match status" value="1"/>
</dbReference>
<reference evidence="12" key="1">
    <citation type="submission" date="2020-11" db="EMBL/GenBank/DDBJ databases">
        <authorList>
            <person name="Tran Van P."/>
        </authorList>
    </citation>
    <scope>NUCLEOTIDE SEQUENCE</scope>
</reference>
<dbReference type="PROSITE" id="PS00627">
    <property type="entry name" value="GHMP_KINASES_ATP"/>
    <property type="match status" value="1"/>
</dbReference>
<name>A0A7R8ZQ93_9CRUS</name>
<dbReference type="PANTHER" id="PTHR10457">
    <property type="entry name" value="MEVALONATE KINASE/GALACTOKINASE"/>
    <property type="match status" value="1"/>
</dbReference>
<dbReference type="OrthoDB" id="275179at2759"/>
<evidence type="ECO:0000256" key="3">
    <source>
        <dbReference type="ARBA" id="ARBA00022723"/>
    </source>
</evidence>
<dbReference type="EMBL" id="OB661448">
    <property type="protein sequence ID" value="CAD7228239.1"/>
    <property type="molecule type" value="Genomic_DNA"/>
</dbReference>
<dbReference type="GO" id="GO:0005829">
    <property type="term" value="C:cytosol"/>
    <property type="evidence" value="ECO:0007669"/>
    <property type="project" value="TreeGrafter"/>
</dbReference>
<evidence type="ECO:0000259" key="10">
    <source>
        <dbReference type="Pfam" id="PF08544"/>
    </source>
</evidence>
<keyword evidence="4" id="KW-0547">Nucleotide-binding</keyword>
<evidence type="ECO:0000256" key="5">
    <source>
        <dbReference type="ARBA" id="ARBA00022777"/>
    </source>
</evidence>
<dbReference type="GO" id="GO:0005524">
    <property type="term" value="F:ATP binding"/>
    <property type="evidence" value="ECO:0007669"/>
    <property type="project" value="UniProtKB-KW"/>
</dbReference>
<dbReference type="GO" id="GO:0006012">
    <property type="term" value="P:galactose metabolic process"/>
    <property type="evidence" value="ECO:0007669"/>
    <property type="project" value="InterPro"/>
</dbReference>
<dbReference type="InterPro" id="IPR014721">
    <property type="entry name" value="Ribsml_uS5_D2-typ_fold_subgr"/>
</dbReference>
<evidence type="ECO:0000313" key="12">
    <source>
        <dbReference type="EMBL" id="CAD7228239.1"/>
    </source>
</evidence>
<dbReference type="GO" id="GO:0046872">
    <property type="term" value="F:metal ion binding"/>
    <property type="evidence" value="ECO:0007669"/>
    <property type="project" value="UniProtKB-KW"/>
</dbReference>
<feature type="domain" description="GHMP kinase C-terminal" evidence="10">
    <location>
        <begin position="292"/>
        <end position="368"/>
    </location>
</feature>
<evidence type="ECO:0000256" key="8">
    <source>
        <dbReference type="ARBA" id="ARBA00023277"/>
    </source>
</evidence>
<dbReference type="Gene3D" id="3.30.70.890">
    <property type="entry name" value="GHMP kinase, C-terminal domain"/>
    <property type="match status" value="1"/>
</dbReference>
<dbReference type="Gene3D" id="3.30.230.10">
    <property type="match status" value="1"/>
</dbReference>
<dbReference type="PRINTS" id="PR00959">
    <property type="entry name" value="MEVGALKINASE"/>
</dbReference>
<dbReference type="Pfam" id="PF10509">
    <property type="entry name" value="GalKase_gal_bdg"/>
    <property type="match status" value="1"/>
</dbReference>
<evidence type="ECO:0000256" key="7">
    <source>
        <dbReference type="ARBA" id="ARBA00022842"/>
    </source>
</evidence>
<dbReference type="SUPFAM" id="SSF55060">
    <property type="entry name" value="GHMP Kinase, C-terminal domain"/>
    <property type="match status" value="1"/>
</dbReference>
<keyword evidence="5" id="KW-0418">Kinase</keyword>
<dbReference type="InterPro" id="IPR006203">
    <property type="entry name" value="GHMP_knse_ATP-bd_CS"/>
</dbReference>
<keyword evidence="8" id="KW-0119">Carbohydrate metabolism</keyword>
<dbReference type="SUPFAM" id="SSF54211">
    <property type="entry name" value="Ribosomal protein S5 domain 2-like"/>
    <property type="match status" value="1"/>
</dbReference>
<dbReference type="InterPro" id="IPR036554">
    <property type="entry name" value="GHMP_kinase_C_sf"/>
</dbReference>
<accession>A0A7R8ZQ93</accession>
<dbReference type="InterPro" id="IPR006204">
    <property type="entry name" value="GHMP_kinase_N_dom"/>
</dbReference>
<evidence type="ECO:0000256" key="2">
    <source>
        <dbReference type="ARBA" id="ARBA00022679"/>
    </source>
</evidence>
<comment type="similarity">
    <text evidence="1">Belongs to the GHMP kinase family. GalK subfamily.</text>
</comment>
<dbReference type="InterPro" id="IPR020568">
    <property type="entry name" value="Ribosomal_Su5_D2-typ_SF"/>
</dbReference>
<evidence type="ECO:0000256" key="6">
    <source>
        <dbReference type="ARBA" id="ARBA00022840"/>
    </source>
</evidence>
<proteinExistence type="inferred from homology"/>
<sequence>MEALISKCKATYEEKWGSSPSVICASPGRVNLIGEHTDYCEGFVFPMAIPLWTVFVGGKSKQKDYRSHLTTLVTLKSEPCSITLVHQQNGSFELLPEQSHMGKFILGVATLFAKKMEIDLPTFSVVVDSSVPLGGGLSSSASFAVGFFTFLEGLTGKKATLDEKALLCQKVEHDFVGTPCGIMDQMICTKAKEGQALFLDCRTLNAVAVPIQDPEVVVLVTNSGVHHELSGSEYPSLRKTCEKVAEQLKKRSLRDVSMQELQTERAKGNISEEDFIRAWHVVTEIARTVDAKRAFESNDMEMFGKLMYSSHNSLQSYGVSCDELDLLVDIARSCPGVYGSRLTGAGFGGCTVTLVHRNDVESLKEAIQMKYSFAKPVFYVCTPVQGAHIVSSE</sequence>
<feature type="domain" description="Galactokinase N-terminal" evidence="11">
    <location>
        <begin position="11"/>
        <end position="58"/>
    </location>
</feature>
<evidence type="ECO:0000256" key="4">
    <source>
        <dbReference type="ARBA" id="ARBA00022741"/>
    </source>
</evidence>
<dbReference type="FunFam" id="3.30.70.890:FF:000001">
    <property type="entry name" value="Galactokinase"/>
    <property type="match status" value="1"/>
</dbReference>
<gene>
    <name evidence="12" type="ORF">CTOB1V02_LOCUS6127</name>
</gene>
<dbReference type="InterPro" id="IPR006206">
    <property type="entry name" value="Mevalonate/galactokinase"/>
</dbReference>
<dbReference type="InterPro" id="IPR013750">
    <property type="entry name" value="GHMP_kinase_C_dom"/>
</dbReference>
<dbReference type="NCBIfam" id="TIGR00131">
    <property type="entry name" value="gal_kin"/>
    <property type="match status" value="1"/>
</dbReference>